<sequence length="175" mass="19210">MAPPPPPHPMERADSMQRLQLLTSQQEVLRRRVSLRVPSPTPFSSMSTANPSPNMSLSSSPASSRANSGSWSSLNALDQASTPSFPVPAQQPTSDDAHALCEINQQIKATLTELLNTESVRNDRALRAWVQGQLMDVEQQIRRNRRRSSGGTVNEREMADRIAGAFLGHNVPSWA</sequence>
<evidence type="ECO:0000313" key="3">
    <source>
        <dbReference type="Proteomes" id="UP000799440"/>
    </source>
</evidence>
<accession>A0A6A6V3Z1</accession>
<feature type="region of interest" description="Disordered" evidence="1">
    <location>
        <begin position="24"/>
        <end position="95"/>
    </location>
</feature>
<evidence type="ECO:0000256" key="1">
    <source>
        <dbReference type="SAM" id="MobiDB-lite"/>
    </source>
</evidence>
<keyword evidence="3" id="KW-1185">Reference proteome</keyword>
<name>A0A6A6V3Z1_9PLEO</name>
<dbReference type="AlphaFoldDB" id="A0A6A6V3Z1"/>
<evidence type="ECO:0000313" key="2">
    <source>
        <dbReference type="EMBL" id="KAF2743907.1"/>
    </source>
</evidence>
<organism evidence="2 3">
    <name type="scientific">Sporormia fimetaria CBS 119925</name>
    <dbReference type="NCBI Taxonomy" id="1340428"/>
    <lineage>
        <taxon>Eukaryota</taxon>
        <taxon>Fungi</taxon>
        <taxon>Dikarya</taxon>
        <taxon>Ascomycota</taxon>
        <taxon>Pezizomycotina</taxon>
        <taxon>Dothideomycetes</taxon>
        <taxon>Pleosporomycetidae</taxon>
        <taxon>Pleosporales</taxon>
        <taxon>Sporormiaceae</taxon>
        <taxon>Sporormia</taxon>
    </lineage>
</organism>
<dbReference type="Proteomes" id="UP000799440">
    <property type="component" value="Unassembled WGS sequence"/>
</dbReference>
<feature type="compositionally biased region" description="Low complexity" evidence="1">
    <location>
        <begin position="49"/>
        <end position="73"/>
    </location>
</feature>
<dbReference type="EMBL" id="MU006593">
    <property type="protein sequence ID" value="KAF2743907.1"/>
    <property type="molecule type" value="Genomic_DNA"/>
</dbReference>
<feature type="compositionally biased region" description="Polar residues" evidence="1">
    <location>
        <begin position="74"/>
        <end position="94"/>
    </location>
</feature>
<reference evidence="2" key="1">
    <citation type="journal article" date="2020" name="Stud. Mycol.">
        <title>101 Dothideomycetes genomes: a test case for predicting lifestyles and emergence of pathogens.</title>
        <authorList>
            <person name="Haridas S."/>
            <person name="Albert R."/>
            <person name="Binder M."/>
            <person name="Bloem J."/>
            <person name="Labutti K."/>
            <person name="Salamov A."/>
            <person name="Andreopoulos B."/>
            <person name="Baker S."/>
            <person name="Barry K."/>
            <person name="Bills G."/>
            <person name="Bluhm B."/>
            <person name="Cannon C."/>
            <person name="Castanera R."/>
            <person name="Culley D."/>
            <person name="Daum C."/>
            <person name="Ezra D."/>
            <person name="Gonzalez J."/>
            <person name="Henrissat B."/>
            <person name="Kuo A."/>
            <person name="Liang C."/>
            <person name="Lipzen A."/>
            <person name="Lutzoni F."/>
            <person name="Magnuson J."/>
            <person name="Mondo S."/>
            <person name="Nolan M."/>
            <person name="Ohm R."/>
            <person name="Pangilinan J."/>
            <person name="Park H.-J."/>
            <person name="Ramirez L."/>
            <person name="Alfaro M."/>
            <person name="Sun H."/>
            <person name="Tritt A."/>
            <person name="Yoshinaga Y."/>
            <person name="Zwiers L.-H."/>
            <person name="Turgeon B."/>
            <person name="Goodwin S."/>
            <person name="Spatafora J."/>
            <person name="Crous P."/>
            <person name="Grigoriev I."/>
        </authorList>
    </citation>
    <scope>NUCLEOTIDE SEQUENCE</scope>
    <source>
        <strain evidence="2">CBS 119925</strain>
    </source>
</reference>
<gene>
    <name evidence="2" type="ORF">M011DRAFT_471033</name>
</gene>
<protein>
    <submittedName>
        <fullName evidence="2">Uncharacterized protein</fullName>
    </submittedName>
</protein>
<dbReference type="OrthoDB" id="4509729at2759"/>
<proteinExistence type="predicted"/>